<dbReference type="Pfam" id="PF08659">
    <property type="entry name" value="KR"/>
    <property type="match status" value="3"/>
</dbReference>
<feature type="active site" description="Proton acceptor; for dehydratase activity" evidence="4">
    <location>
        <position position="3924"/>
    </location>
</feature>
<evidence type="ECO:0000256" key="1">
    <source>
        <dbReference type="ARBA" id="ARBA00022450"/>
    </source>
</evidence>
<evidence type="ECO:0000259" key="5">
    <source>
        <dbReference type="PROSITE" id="PS50075"/>
    </source>
</evidence>
<dbReference type="SMART" id="SM00825">
    <property type="entry name" value="PKS_KS"/>
    <property type="match status" value="3"/>
</dbReference>
<dbReference type="InterPro" id="IPR023753">
    <property type="entry name" value="FAD/NAD-binding_dom"/>
</dbReference>
<dbReference type="SUPFAM" id="SSF53901">
    <property type="entry name" value="Thiolase-like"/>
    <property type="match status" value="3"/>
</dbReference>
<dbReference type="InterPro" id="IPR018201">
    <property type="entry name" value="Ketoacyl_synth_AS"/>
</dbReference>
<dbReference type="Pfam" id="PF07992">
    <property type="entry name" value="Pyr_redox_2"/>
    <property type="match status" value="1"/>
</dbReference>
<feature type="domain" description="PKS/mFAS DH" evidence="7">
    <location>
        <begin position="2667"/>
        <end position="2946"/>
    </location>
</feature>
<dbReference type="Gene3D" id="3.30.300.30">
    <property type="match status" value="1"/>
</dbReference>
<dbReference type="InterPro" id="IPR050091">
    <property type="entry name" value="PKS_NRPS_Biosynth_Enz"/>
</dbReference>
<feature type="active site" description="Proton donor; for dehydratase activity" evidence="4">
    <location>
        <position position="2864"/>
    </location>
</feature>
<dbReference type="PANTHER" id="PTHR43775:SF37">
    <property type="entry name" value="SI:DKEY-61P9.11"/>
    <property type="match status" value="1"/>
</dbReference>
<dbReference type="SUPFAM" id="SSF51905">
    <property type="entry name" value="FAD/NAD(P)-binding domain"/>
    <property type="match status" value="1"/>
</dbReference>
<dbReference type="Proteomes" id="UP001178507">
    <property type="component" value="Unassembled WGS sequence"/>
</dbReference>
<dbReference type="InterPro" id="IPR045851">
    <property type="entry name" value="AMP-bd_C_sf"/>
</dbReference>
<dbReference type="InterPro" id="IPR049551">
    <property type="entry name" value="PKS_DH_C"/>
</dbReference>
<dbReference type="GO" id="GO:0006633">
    <property type="term" value="P:fatty acid biosynthetic process"/>
    <property type="evidence" value="ECO:0007669"/>
    <property type="project" value="InterPro"/>
</dbReference>
<dbReference type="InterPro" id="IPR057326">
    <property type="entry name" value="KR_dom"/>
</dbReference>
<name>A0AA36HWA3_9DINO</name>
<dbReference type="CDD" id="cd00833">
    <property type="entry name" value="PKS"/>
    <property type="match status" value="3"/>
</dbReference>
<dbReference type="InterPro" id="IPR049900">
    <property type="entry name" value="PKS_mFAS_DH"/>
</dbReference>
<dbReference type="GO" id="GO:0004312">
    <property type="term" value="F:fatty acid synthase activity"/>
    <property type="evidence" value="ECO:0007669"/>
    <property type="project" value="TreeGrafter"/>
</dbReference>
<dbReference type="SUPFAM" id="SSF53474">
    <property type="entry name" value="alpha/beta-Hydrolases"/>
    <property type="match status" value="2"/>
</dbReference>
<sequence>MQCGLHDMAPETALDQCGVTSKQLVGLYECLTKAGRQVPAPLDLMLYTLKELKEMEIPARAEGDADVGPCVAVPFLEMQESYVLGRRTPALGPCQIYTEVLFKDIDLQALQAAVQRVAQAEPMLRATCQASGQMQEIREDLHWQLEVEEDSSLARARWSRPLPEGRFWALGASRCSGQVQLHLKVDMTFLDAESWLIVCCKVATGYRPTTSLPPSPDPSHEFFRYCATQQRGGLGEVEWKEKLKDLPLGPALPWCSRMGQGQAYAFGRVPLCVLREQWEDLKQHAKELGVSCTQLLITYFQDAIAFSSDASFTLTATVSRRPNHLKGCLGEFTNVALLSCNAESLQQERGVRAKNIQQQLLTQLAPGHITGMQIMRLWREIRREEVVLPVVLTSLLDLEHAQPISFGEERATVVYQRTQTPAVRLDVQFFEVQNELCVNFDYDERWLSEDVVKQLAKSFEEALAGEKLSVLHGGRLDTQAYNHSLLHELAFADLDAKKDLPALRSPQHTLSYDDLDRVTNYLANELTMIWNNQGVRSNFCDVRVAVALEKGWEQVVACLGVLRSGACYVPLELSDCRWKKVLSSADCSLALIKEGCDVRQETDTKCQCLEIGEVWLERARTAECKHIQAQPRGCDAAYIIFTSGTTGEPKGVVISHKSACNTCISVSHLLKLTKDDRVLALSNLNFDLSVYDIFGTLAAGACIVMCKQDDLKRYLNLCKVVSKEHVTIWNSVPLRFQLLVDEWCDSYFMPIRAALISGDAIQTSFARKVKRRFPALQFLALGGATEASIWSNFHEFTEASPDLPLVLYGKPLTNQQMYVLDSQMRIRPAYVPGEIFIGGSGVAKEYFRDQQRTAKSFLEHREYGRLYKTGDMGCYLPSGEIQIMGRLDQQVKVDGYRVELAEIEAAAHEILPKQVRVIVAAEKGQGVILRGFLCGQCPELNMAELKQMLQDGLKERLPIYMRPRTWSTAQNLPQGANGKVDRQKLLESRAPEAQFASAVHVASAEELLRITQGVLSNPDLAMDADLAEAGMNSLRARDLHIAILKAFGVNVPSYAVFDHFTVRALARAFLNPAGAGGVESPVLEALPSLQPKRQRSVVQGVGMCLPGGFFELHQGINCVTTVPLLRFDVDEYFSPDMEIGKTYTRHGSFIPSLGWFDSDAFPLSEHEVAAMDPQQRLALQVAAMAMGPQATGPSRGSVGVYAGQMDYDWMVSSKAPAPYGSTGVAPSITANRISFVFDLRGPSMTIDTACSASLTAAHQAMQAMNDGPGAALVVGTHVLLAPDMYLHACKAKMLSPKGRCATFDQSADGFVRGEGVASMFLVLDPDIALCQVLGTASNQNGRSAGLTKPKSDAQKVVIGEGLRRAGVDGCAVLVHELHGTGTRLGDPLEAEAVRAMLGESLVLQALKTHFGHLEGAAGIAGLMKQVALLQSLAATPNLHLYKLNDEVALAKDAKHVLEVVDLSATSPWTCAASRYVASVSSFGFGGSNAFAVLEAMQPVEAGKKAWKDLSTAAAALRSGPKKYFALIEHDVQRTKWMELKDGLCRVTAQLCTYKPSMGQADLATAKDNARLLAVACWPSEQQQTSLQIIERCSAFVLKTLQKAGEEPGAWRLLVAGRGQAAEACFAAAASMLRSAQGEQELRVQVVHLPASSWAEVEAALAEHSGLKLPPVSEEPVCRVRPEGVLVPRLERWRPDRQPGVSVRLGGRYVITGGSGALARVCAEWLLGRGAAAVTLLSRSCPGYLEHDRRLHWLRCDVSVAGELRNAIQAIREKGKVHGVMHAAGVLADAMLVNQSEELLRRAFGPKILPALLLPELEPSDWLVMFSSAAVLGSPGQCAYAAANAAMDGLVSASDSGSGARMLSVQWGPWTEGMATQVKGALARAAERGWAPLPRNMGLAILELLLDSGATGVLCAVHRSEEVPAAAPAPKVLQSKTFSDLDVLSIVRAHVAELVSKRSCGGPLQELGDSAPILEGLESLETEELHAALQKTFNIRLLQGTVINHPTIKQLAHCIGDSLRNDTDLNLKSTAADGPMTWAELPGAPDRKGCLTLFLIGGAAGDVRKSFGEFASFYPGRVFAAMPPRRRGVSMKDILEELGPSLGTRSGGQPFMLGGLSFGATVALELLRVRYAKGALGIIVFDPRNLPPYSTAALPRDPLWYETLCSRMEAPKLPIPGIHILARLGSYHGDGFKAPAAEGFQNDEEVRERVRCIFPHGLSTVPVDADHFEFLSDSHAKALAQHLGQLAMHGPKLLEADLRPPPKISLEVACMACDLPSARGASALLVDAVTQIPFSRMDLESSQIYTKHGACMAEVEWFDHQHFGIKAAEAWVMDPQQRLLLQQACMVLQACEKETGVWIGQANHDWLSLRGWEACPFSAGGSSPAISANRVNYVFNLLGPSASVDTACSSSLVAFSQARNALDLEKCSRALVGGTHVFADPGMFRAACSTKALSQSGRCRTLDASADGYCRGEGVAALVLQPAAGDAGVAAAAVPATATNHNGRSASLTAPSGPAQQELMREALRVASAKGADVGCVELHGTGTKLGDPIEAQSTLAVFSRSEQSAINSACLVLGAVKTNMGHLEGSAGMAGLFKLMTTLRRRVAMPNLHIRQLNAHLRELNDSSLFPDALMACRAQLGAVSSFGFGGSNAQVLLQQLEADPRSAFNAPVLGAKVFLPWRRLLCPPLARQDGSVFRLQQCRDLFVDHSIGGDVLLPATCLLTMLAGAWVEINGFQGGVCLEGLRFLRPTKISDDSVVMIRFVAALPGQASAVVECGGESTAEARAVGCQPMPDRPDINNVDCACHVDLQSFYAELEGKGVRMGPRFRVLEDVRRGSGAAAAKLQLPPCAEPWEYALRLPHWSLLDGAIQLLGVLCHDRAGVCLPFTLERCWLSEVPLSNQQLRAYAKVTIVREGLLEGNVTVATEAGRAVAFFEGIVARTLNSPQQISLDRDLYKASWLRCAAVASGSSSLQLLDSDDARFRHGVGDGLRLLALQCWNQESAEEDAAVLIQCAAKILETLQQAAMEQRQPGVSNPGAWRLLIAGSGQLAEASFGAAVGMLRSAQCEQDLHVQVVHLPASSWAEVEAALAEHSDLKLPPVSDEPVCRVSQESILVPRLERWRPDRQPGVSVRLDGRYVITGGSGSLARVCAEWLLGRGAASVTLLSRSCPGYLEDDRRLHWLRCDVSVAGELRSAIQAIRDKGEVHGVMHAAGVLADAMLANQSKELLRRAFGPKILPALLLPELEPSDWLVMFSSAAVLGSPGQCAYAAANAAMDGLVSASDSGSGARMLSVQWGPWSEVGMAANHDLLSRVERHGFGSFTNSQGIDVLDCLLAQAAQGPLCAARVNWNAFSWPGHPVMMSHIHIRIGHPLPNLPQGAVKMKMQRPDALALLQRLATDMLGHELDPNQPLMDAGVDSLLAVELANRVSKEIGAKLPSTWLFDFPTLGSMADQLAQQAGAHVRGAAPPNLPVATPRAAMVVAGACCQLPGVSIADVLCGGRDCVVEVPTLRMDLDSWYGPEAGSAGMSYTQHAACMDGVEWFDATYFKISIPEASAMDPQQRLLLQAAACAGCEAVEKSAAVVVGQANHDWPLQNHPGTPFIGTGLSPAITSNRISFHFQLKGLSMTVDTACSSSLVALVVAQSRSDAALVGATHVMMSALPFIGSCAAGMLSQSGRCRTLDSSADGYCRGEGVAALVLQRAARDAGVAAAAVPATATNHNGRSASLTAPSGPAQQELMREALRMASAKGADVGFVELHGTGTKLGDPIEAQSTLAVFSRSEQSAINSACLVLGAVKTNMGHLEGSAGMAGLFKLMTTLRRRVAMPNLHIRQLNAHLRELNDSSLFPDALMACRAQLGAVSSFGFGGSNAQVLLQQLEADPRRAFNAPVLGPKVFLPWRRLLCPPLARQDGSVFRLQQCRDLFVDHSIGGDVLLPATCLLTMLAGAWVEINGFQGGVCLEGLRFLRPTKISDDSVVMIRFVAALPGQASAVVECGGESTAEARAVGCQPMPDRPDINNVDCACHVDLQSFYAELEGKGVRMGPRFRVLEDVRRGSGAAAAKLQLPPCAEPWEYALRLPHWSLLDGAIQLLGVLCHDRAGVCLPFTLERCWLSEVPLSNQQLRAYAKVTIVREGLLEGNVTVATEAGRAVAFFEGIVARTLNSPQQISLDRDLYKASWLRCAAVASGSSSLQLLDSDDARFRHGVGDGLRLLALQCWNQESAEEDAAVLIQCAAKILETLQQAAMEQRQPGVSNPGAWRLLIAGSGQLAEASFGAAVGMLRSAQCEQDLHVQVVHLPASSWAEVEAALAEHSDLKLPPVSDEPVCRVSPESILVPRLERWRPDRQPGVSVRLDGRYVITGGSGSLARVCAEWLLGRGAASVTLLSRSCPGYLEDDRRLHWLRCDVSVAGELRSAIQAIRDKGEVHGVMHAAGVLADAMLANQSEELLRRAFGPKILPALLLPELEPSDWLVMFSSAAVLGSPGQCAYAAANAAMDGLVSASDSGSGARTLSVQWGPWSEVGMAASQDVLGRAERHGFGAFTNRQGIDVLDHLLSHGALGCVCAARGDLAHVPSASAKAPDNRGPTPELGVLIRRLVAELTSQEETEVSVDAELVDIGLDSLGAANLSQGLSKELGVKVLPTLASEASTVRDLEQVLARELAAVPLMGDFEAATSKLPTLVVGAGVGGVIFAQQLHMARENVIVMEKGDQPGGSWHLGNSSSRLQIDSPSYMLNYEQQFNLPAYPSKEQILTEVRNAAKVLPDVRLGHRVTSVKTLQRGQYQVSFMNQLEEEQSMTVGGVAFFLGGLHHPRNVNYPGEERFTGKIGLGHKDDVDPGFFKDKEVVIVGHGAFAVENMRTALQQGAKRVTMVARRRNVVFPTVVNWLINSVHSTLSIREIRPILASFYQSVGLTLDDLPALKEDSIDFRIPPCSDIYFLAQAMGKLKVVIGEVKRVKEGAVVVQEGDTQQVIECTRLLKCIGFLHAPCVEQILGRPLEQVASFWIDGDVNLVANDQFQVPERVSSLLCPSYSFYVHSFANAFLSYRKNPQALEALSKSTNLSPHDAVTVMWQHFKAMKEKVARLTSEHLPFWRFVAQRREEWQSNAQLLNPDFQGVPNLDDLLRPASSKAAQLWPYEPQDVAGVLAPARRPRVLFFHGQKTDRLVAIELLKAQGWWQQNLDFVIPDGPHVVEADADPEQLQRVGLTQLVASKKYRPGAAYKEWPSNFQMFFDLHMGNMSKTEIERAAEAESRRYSEAFHYLKEVSTRFGPFDGVAGFCQGAAFAQVALCQQRAGHDLGLQDVRMMIAMAPWRCPYHEHLERVGQFDSKLEMPLLLMHGRQDLDMFKEAIPAFSKSFREARVVAFEGAHAYPPLARSPDLRAEVQRFLNESQRRF</sequence>
<dbReference type="PANTHER" id="PTHR43775">
    <property type="entry name" value="FATTY ACID SYNTHASE"/>
    <property type="match status" value="1"/>
</dbReference>
<feature type="domain" description="Ketosynthase family 3 (KS3)" evidence="6">
    <location>
        <begin position="1078"/>
        <end position="1495"/>
    </location>
</feature>
<dbReference type="Pfam" id="PF00501">
    <property type="entry name" value="AMP-binding"/>
    <property type="match status" value="1"/>
</dbReference>
<feature type="region of interest" description="N-terminal hotdog fold" evidence="4">
    <location>
        <begin position="3885"/>
        <end position="4009"/>
    </location>
</feature>
<feature type="active site" description="Proton acceptor; for dehydratase activity" evidence="4">
    <location>
        <position position="2706"/>
    </location>
</feature>
<dbReference type="InterPro" id="IPR009081">
    <property type="entry name" value="PP-bd_ACP"/>
</dbReference>
<dbReference type="SUPFAM" id="SSF56801">
    <property type="entry name" value="Acetyl-CoA synthetase-like"/>
    <property type="match status" value="1"/>
</dbReference>
<feature type="domain" description="PKS/mFAS DH" evidence="7">
    <location>
        <begin position="3885"/>
        <end position="4164"/>
    </location>
</feature>
<dbReference type="InterPro" id="IPR036291">
    <property type="entry name" value="NAD(P)-bd_dom_sf"/>
</dbReference>
<evidence type="ECO:0000256" key="4">
    <source>
        <dbReference type="PROSITE-ProRule" id="PRU01363"/>
    </source>
</evidence>
<feature type="active site" description="Proton donor; for dehydratase activity" evidence="4">
    <location>
        <position position="4082"/>
    </location>
</feature>
<dbReference type="SMART" id="SM00823">
    <property type="entry name" value="PKS_PP"/>
    <property type="match status" value="3"/>
</dbReference>
<dbReference type="SUPFAM" id="SSF52777">
    <property type="entry name" value="CoA-dependent acyltransferases"/>
    <property type="match status" value="2"/>
</dbReference>
<dbReference type="SUPFAM" id="SSF51735">
    <property type="entry name" value="NAD(P)-binding Rossmann-fold domains"/>
    <property type="match status" value="3"/>
</dbReference>
<evidence type="ECO:0000313" key="9">
    <source>
        <dbReference type="Proteomes" id="UP001178507"/>
    </source>
</evidence>
<dbReference type="SMART" id="SM00822">
    <property type="entry name" value="PKS_KR"/>
    <property type="match status" value="3"/>
</dbReference>
<proteinExistence type="predicted"/>
<dbReference type="NCBIfam" id="TIGR01733">
    <property type="entry name" value="AA-adenyl-dom"/>
    <property type="match status" value="1"/>
</dbReference>
<gene>
    <name evidence="8" type="ORF">EVOR1521_LOCUS5567</name>
</gene>
<dbReference type="Gene3D" id="3.10.129.110">
    <property type="entry name" value="Polyketide synthase dehydratase"/>
    <property type="match status" value="2"/>
</dbReference>
<keyword evidence="2" id="KW-0597">Phosphoprotein</keyword>
<dbReference type="Gene3D" id="3.40.50.12780">
    <property type="entry name" value="N-terminal domain of ligase-like"/>
    <property type="match status" value="1"/>
</dbReference>
<dbReference type="InterPro" id="IPR005645">
    <property type="entry name" value="FSH-like_dom"/>
</dbReference>
<dbReference type="Pfam" id="PF14765">
    <property type="entry name" value="PS-DH"/>
    <property type="match status" value="2"/>
</dbReference>
<dbReference type="InterPro" id="IPR010071">
    <property type="entry name" value="AA_adenyl_dom"/>
</dbReference>
<dbReference type="PROSITE" id="PS52019">
    <property type="entry name" value="PKS_MFAS_DH"/>
    <property type="match status" value="2"/>
</dbReference>
<dbReference type="PROSITE" id="PS50075">
    <property type="entry name" value="CARRIER"/>
    <property type="match status" value="3"/>
</dbReference>
<dbReference type="InterPro" id="IPR014031">
    <property type="entry name" value="Ketoacyl_synth_C"/>
</dbReference>
<comment type="caution">
    <text evidence="8">The sequence shown here is derived from an EMBL/GenBank/DDBJ whole genome shotgun (WGS) entry which is preliminary data.</text>
</comment>
<dbReference type="GO" id="GO:0016491">
    <property type="term" value="F:oxidoreductase activity"/>
    <property type="evidence" value="ECO:0007669"/>
    <property type="project" value="InterPro"/>
</dbReference>
<dbReference type="InterPro" id="IPR042099">
    <property type="entry name" value="ANL_N_sf"/>
</dbReference>
<dbReference type="InterPro" id="IPR006162">
    <property type="entry name" value="Ppantetheine_attach_site"/>
</dbReference>
<dbReference type="InterPro" id="IPR020806">
    <property type="entry name" value="PKS_PP-bd"/>
</dbReference>
<dbReference type="SUPFAM" id="SSF47336">
    <property type="entry name" value="ACP-like"/>
    <property type="match status" value="4"/>
</dbReference>
<dbReference type="Gene3D" id="3.30.559.10">
    <property type="entry name" value="Chloramphenicol acetyltransferase-like domain"/>
    <property type="match status" value="1"/>
</dbReference>
<dbReference type="InterPro" id="IPR000873">
    <property type="entry name" value="AMP-dep_synth/lig_dom"/>
</dbReference>
<dbReference type="Pfam" id="PF02801">
    <property type="entry name" value="Ketoacyl-synt_C"/>
    <property type="match status" value="3"/>
</dbReference>
<accession>A0AA36HWA3</accession>
<evidence type="ECO:0000259" key="6">
    <source>
        <dbReference type="PROSITE" id="PS52004"/>
    </source>
</evidence>
<protein>
    <submittedName>
        <fullName evidence="8">Uncharacterized protein</fullName>
    </submittedName>
</protein>
<dbReference type="GO" id="GO:0004315">
    <property type="term" value="F:3-oxoacyl-[acyl-carrier-protein] synthase activity"/>
    <property type="evidence" value="ECO:0007669"/>
    <property type="project" value="InterPro"/>
</dbReference>
<dbReference type="Gene3D" id="3.40.50.720">
    <property type="entry name" value="NAD(P)-binding Rossmann-like Domain"/>
    <property type="match status" value="3"/>
</dbReference>
<dbReference type="Gene3D" id="3.30.559.30">
    <property type="entry name" value="Nonribosomal peptide synthetase, condensation domain"/>
    <property type="match status" value="1"/>
</dbReference>
<feature type="domain" description="Ketosynthase family 3 (KS3)" evidence="6">
    <location>
        <begin position="3467"/>
        <end position="3874"/>
    </location>
</feature>
<dbReference type="Pfam" id="PF03959">
    <property type="entry name" value="FSH1"/>
    <property type="match status" value="1"/>
</dbReference>
<evidence type="ECO:0000256" key="2">
    <source>
        <dbReference type="ARBA" id="ARBA00022553"/>
    </source>
</evidence>
<dbReference type="EMBL" id="CAUJNA010000401">
    <property type="protein sequence ID" value="CAJ1376519.1"/>
    <property type="molecule type" value="Genomic_DNA"/>
</dbReference>
<dbReference type="CDD" id="cd05274">
    <property type="entry name" value="KR_FAS_SDR_x"/>
    <property type="match status" value="3"/>
</dbReference>
<dbReference type="PROSITE" id="PS00012">
    <property type="entry name" value="PHOSPHOPANTETHEINE"/>
    <property type="match status" value="2"/>
</dbReference>
<dbReference type="SMART" id="SM01294">
    <property type="entry name" value="PKS_PP_betabranch"/>
    <property type="match status" value="1"/>
</dbReference>
<feature type="region of interest" description="C-terminal hotdog fold" evidence="4">
    <location>
        <begin position="4020"/>
        <end position="4164"/>
    </location>
</feature>
<dbReference type="InterPro" id="IPR016039">
    <property type="entry name" value="Thiolase-like"/>
</dbReference>
<dbReference type="GO" id="GO:0031177">
    <property type="term" value="F:phosphopantetheine binding"/>
    <property type="evidence" value="ECO:0007669"/>
    <property type="project" value="InterPro"/>
</dbReference>
<dbReference type="Gene3D" id="3.40.50.1820">
    <property type="entry name" value="alpha/beta hydrolase"/>
    <property type="match status" value="2"/>
</dbReference>
<feature type="domain" description="Carrier" evidence="5">
    <location>
        <begin position="998"/>
        <end position="1073"/>
    </location>
</feature>
<dbReference type="Gene3D" id="3.50.50.60">
    <property type="entry name" value="FAD/NAD(P)-binding domain"/>
    <property type="match status" value="1"/>
</dbReference>
<feature type="domain" description="Carrier" evidence="5">
    <location>
        <begin position="4580"/>
        <end position="4657"/>
    </location>
</feature>
<dbReference type="PROSITE" id="PS00606">
    <property type="entry name" value="KS3_1"/>
    <property type="match status" value="2"/>
</dbReference>
<keyword evidence="1" id="KW-0596">Phosphopantetheine</keyword>
<dbReference type="InterPro" id="IPR036736">
    <property type="entry name" value="ACP-like_sf"/>
</dbReference>
<dbReference type="PROSITE" id="PS00455">
    <property type="entry name" value="AMP_BINDING"/>
    <property type="match status" value="1"/>
</dbReference>
<dbReference type="InterPro" id="IPR036188">
    <property type="entry name" value="FAD/NAD-bd_sf"/>
</dbReference>
<dbReference type="InterPro" id="IPR029058">
    <property type="entry name" value="AB_hydrolase_fold"/>
</dbReference>
<feature type="domain" description="Carrier" evidence="5">
    <location>
        <begin position="3382"/>
        <end position="3456"/>
    </location>
</feature>
<dbReference type="InterPro" id="IPR020841">
    <property type="entry name" value="PKS_Beta-ketoAc_synthase_dom"/>
</dbReference>
<evidence type="ECO:0000259" key="7">
    <source>
        <dbReference type="PROSITE" id="PS52019"/>
    </source>
</evidence>
<dbReference type="Pfam" id="PF00550">
    <property type="entry name" value="PP-binding"/>
    <property type="match status" value="3"/>
</dbReference>
<dbReference type="InterPro" id="IPR023213">
    <property type="entry name" value="CAT-like_dom_sf"/>
</dbReference>
<keyword evidence="3" id="KW-0808">Transferase</keyword>
<dbReference type="InterPro" id="IPR014030">
    <property type="entry name" value="Ketoacyl_synth_N"/>
</dbReference>
<dbReference type="InterPro" id="IPR013968">
    <property type="entry name" value="PKS_KR"/>
</dbReference>
<organism evidence="8 9">
    <name type="scientific">Effrenium voratum</name>
    <dbReference type="NCBI Taxonomy" id="2562239"/>
    <lineage>
        <taxon>Eukaryota</taxon>
        <taxon>Sar</taxon>
        <taxon>Alveolata</taxon>
        <taxon>Dinophyceae</taxon>
        <taxon>Suessiales</taxon>
        <taxon>Symbiodiniaceae</taxon>
        <taxon>Effrenium</taxon>
    </lineage>
</organism>
<dbReference type="Gene3D" id="1.10.1200.10">
    <property type="entry name" value="ACP-like"/>
    <property type="match status" value="3"/>
</dbReference>
<dbReference type="GO" id="GO:0044550">
    <property type="term" value="P:secondary metabolite biosynthetic process"/>
    <property type="evidence" value="ECO:0007669"/>
    <property type="project" value="UniProtKB-ARBA"/>
</dbReference>
<dbReference type="InterPro" id="IPR042104">
    <property type="entry name" value="PKS_dehydratase_sf"/>
</dbReference>
<dbReference type="PROSITE" id="PS52004">
    <property type="entry name" value="KS3_2"/>
    <property type="match status" value="3"/>
</dbReference>
<keyword evidence="9" id="KW-1185">Reference proteome</keyword>
<evidence type="ECO:0000256" key="3">
    <source>
        <dbReference type="ARBA" id="ARBA00022679"/>
    </source>
</evidence>
<feature type="region of interest" description="N-terminal hotdog fold" evidence="4">
    <location>
        <begin position="2667"/>
        <end position="2791"/>
    </location>
</feature>
<dbReference type="Pfam" id="PF00109">
    <property type="entry name" value="ketoacyl-synt"/>
    <property type="match status" value="3"/>
</dbReference>
<dbReference type="Gene3D" id="3.40.47.10">
    <property type="match status" value="3"/>
</dbReference>
<dbReference type="InterPro" id="IPR020845">
    <property type="entry name" value="AMP-binding_CS"/>
</dbReference>
<evidence type="ECO:0000313" key="8">
    <source>
        <dbReference type="EMBL" id="CAJ1376519.1"/>
    </source>
</evidence>
<reference evidence="8" key="1">
    <citation type="submission" date="2023-08" db="EMBL/GenBank/DDBJ databases">
        <authorList>
            <person name="Chen Y."/>
            <person name="Shah S."/>
            <person name="Dougan E. K."/>
            <person name="Thang M."/>
            <person name="Chan C."/>
        </authorList>
    </citation>
    <scope>NUCLEOTIDE SEQUENCE</scope>
</reference>
<feature type="region of interest" description="C-terminal hotdog fold" evidence="4">
    <location>
        <begin position="2802"/>
        <end position="2946"/>
    </location>
</feature>
<feature type="domain" description="Ketosynthase family 3 (KS3)" evidence="6">
    <location>
        <begin position="2247"/>
        <end position="2656"/>
    </location>
</feature>